<feature type="transmembrane region" description="Helical" evidence="1">
    <location>
        <begin position="58"/>
        <end position="78"/>
    </location>
</feature>
<keyword evidence="1" id="KW-0472">Membrane</keyword>
<keyword evidence="2" id="KW-0808">Transferase</keyword>
<feature type="transmembrane region" description="Helical" evidence="1">
    <location>
        <begin position="126"/>
        <end position="145"/>
    </location>
</feature>
<sequence length="400" mass="44532">MEKAITRFFYQELPIGQRIKIRVLDICFFMGITLVAAAARVLLFNVESLDYRDFLSQWYTAVDAAPGFSALGVSVGNYNPPYMYLMKLMTLLPMRGLFAIKLFSCVFELAAAVLVMVMVYGFYKNIGYALGAYGVFLFAPTVMLNGSAWAQCDIIYSFFLLFCVAAFIKDRPMLASVMFGIAFAFKLQAIFLAPLLVWMWLGGRVKFRQLLIIPAIFLAALVPAWLAGRPLTELLTIYINQTDTYNASLTLNYPNIYTFIGNAYVESISVAGIFITAAAIGLLLYFVLSARALPDADLILTFSFFSAMLLPFFLPHMHDRYGFPADVLAVLYAFKRPQKLAASVVFTLVSLVAYGPYLLGLEAIPLPYAALGYIFCLCYVGADLAKQCLGQQGESRLRQD</sequence>
<dbReference type="GO" id="GO:0016757">
    <property type="term" value="F:glycosyltransferase activity"/>
    <property type="evidence" value="ECO:0007669"/>
    <property type="project" value="UniProtKB-KW"/>
</dbReference>
<evidence type="ECO:0000313" key="2">
    <source>
        <dbReference type="EMBL" id="SDM61216.1"/>
    </source>
</evidence>
<dbReference type="AlphaFoldDB" id="A0A1G9UMS3"/>
<name>A0A1G9UMS3_9FIRM</name>
<proteinExistence type="predicted"/>
<feature type="transmembrane region" description="Helical" evidence="1">
    <location>
        <begin position="210"/>
        <end position="228"/>
    </location>
</feature>
<evidence type="ECO:0000313" key="3">
    <source>
        <dbReference type="Proteomes" id="UP000199182"/>
    </source>
</evidence>
<dbReference type="STRING" id="258515.SAMN05192585_10264"/>
<feature type="transmembrane region" description="Helical" evidence="1">
    <location>
        <begin position="295"/>
        <end position="314"/>
    </location>
</feature>
<dbReference type="Proteomes" id="UP000199182">
    <property type="component" value="Unassembled WGS sequence"/>
</dbReference>
<keyword evidence="1" id="KW-0812">Transmembrane</keyword>
<feature type="transmembrane region" description="Helical" evidence="1">
    <location>
        <begin position="174"/>
        <end position="198"/>
    </location>
</feature>
<feature type="transmembrane region" description="Helical" evidence="1">
    <location>
        <begin position="152"/>
        <end position="168"/>
    </location>
</feature>
<gene>
    <name evidence="2" type="ORF">SAMN05192585_10264</name>
</gene>
<dbReference type="EMBL" id="FNID01000002">
    <property type="protein sequence ID" value="SDM61216.1"/>
    <property type="molecule type" value="Genomic_DNA"/>
</dbReference>
<dbReference type="OrthoDB" id="9776737at2"/>
<feature type="transmembrane region" description="Helical" evidence="1">
    <location>
        <begin position="21"/>
        <end position="46"/>
    </location>
</feature>
<feature type="transmembrane region" description="Helical" evidence="1">
    <location>
        <begin position="366"/>
        <end position="382"/>
    </location>
</feature>
<keyword evidence="1" id="KW-1133">Transmembrane helix</keyword>
<evidence type="ECO:0000256" key="1">
    <source>
        <dbReference type="SAM" id="Phobius"/>
    </source>
</evidence>
<protein>
    <submittedName>
        <fullName evidence="2">Mannosyltransferase related to Gpi18</fullName>
    </submittedName>
</protein>
<accession>A0A1G9UMS3</accession>
<keyword evidence="3" id="KW-1185">Reference proteome</keyword>
<keyword evidence="2" id="KW-0328">Glycosyltransferase</keyword>
<feature type="transmembrane region" description="Helical" evidence="1">
    <location>
        <begin position="268"/>
        <end position="288"/>
    </location>
</feature>
<reference evidence="2 3" key="1">
    <citation type="submission" date="2016-10" db="EMBL/GenBank/DDBJ databases">
        <authorList>
            <person name="de Groot N.N."/>
        </authorList>
    </citation>
    <scope>NUCLEOTIDE SEQUENCE [LARGE SCALE GENOMIC DNA]</scope>
    <source>
        <strain evidence="2 3">CGMCC 1.5012</strain>
    </source>
</reference>
<organism evidence="2 3">
    <name type="scientific">Acetanaerobacterium elongatum</name>
    <dbReference type="NCBI Taxonomy" id="258515"/>
    <lineage>
        <taxon>Bacteria</taxon>
        <taxon>Bacillati</taxon>
        <taxon>Bacillota</taxon>
        <taxon>Clostridia</taxon>
        <taxon>Eubacteriales</taxon>
        <taxon>Oscillospiraceae</taxon>
        <taxon>Acetanaerobacterium</taxon>
    </lineage>
</organism>
<dbReference type="RefSeq" id="WP_092637556.1">
    <property type="nucleotide sequence ID" value="NZ_FNID01000002.1"/>
</dbReference>
<feature type="transmembrane region" description="Helical" evidence="1">
    <location>
        <begin position="98"/>
        <end position="120"/>
    </location>
</feature>